<name>A0ACB8CSB6_DERSI</name>
<dbReference type="EMBL" id="CM023474">
    <property type="protein sequence ID" value="KAH7949991.1"/>
    <property type="molecule type" value="Genomic_DNA"/>
</dbReference>
<proteinExistence type="predicted"/>
<evidence type="ECO:0000313" key="1">
    <source>
        <dbReference type="EMBL" id="KAH7949991.1"/>
    </source>
</evidence>
<evidence type="ECO:0000313" key="2">
    <source>
        <dbReference type="Proteomes" id="UP000821865"/>
    </source>
</evidence>
<dbReference type="Proteomes" id="UP000821865">
    <property type="component" value="Chromosome 5"/>
</dbReference>
<organism evidence="1 2">
    <name type="scientific">Dermacentor silvarum</name>
    <name type="common">Tick</name>
    <dbReference type="NCBI Taxonomy" id="543639"/>
    <lineage>
        <taxon>Eukaryota</taxon>
        <taxon>Metazoa</taxon>
        <taxon>Ecdysozoa</taxon>
        <taxon>Arthropoda</taxon>
        <taxon>Chelicerata</taxon>
        <taxon>Arachnida</taxon>
        <taxon>Acari</taxon>
        <taxon>Parasitiformes</taxon>
        <taxon>Ixodida</taxon>
        <taxon>Ixodoidea</taxon>
        <taxon>Ixodidae</taxon>
        <taxon>Rhipicephalinae</taxon>
        <taxon>Dermacentor</taxon>
    </lineage>
</organism>
<comment type="caution">
    <text evidence="1">The sequence shown here is derived from an EMBL/GenBank/DDBJ whole genome shotgun (WGS) entry which is preliminary data.</text>
</comment>
<reference evidence="1" key="1">
    <citation type="submission" date="2020-05" db="EMBL/GenBank/DDBJ databases">
        <title>Large-scale comparative analyses of tick genomes elucidate their genetic diversity and vector capacities.</title>
        <authorList>
            <person name="Jia N."/>
            <person name="Wang J."/>
            <person name="Shi W."/>
            <person name="Du L."/>
            <person name="Sun Y."/>
            <person name="Zhan W."/>
            <person name="Jiang J."/>
            <person name="Wang Q."/>
            <person name="Zhang B."/>
            <person name="Ji P."/>
            <person name="Sakyi L.B."/>
            <person name="Cui X."/>
            <person name="Yuan T."/>
            <person name="Jiang B."/>
            <person name="Yang W."/>
            <person name="Lam T.T.-Y."/>
            <person name="Chang Q."/>
            <person name="Ding S."/>
            <person name="Wang X."/>
            <person name="Zhu J."/>
            <person name="Ruan X."/>
            <person name="Zhao L."/>
            <person name="Wei J."/>
            <person name="Que T."/>
            <person name="Du C."/>
            <person name="Cheng J."/>
            <person name="Dai P."/>
            <person name="Han X."/>
            <person name="Huang E."/>
            <person name="Gao Y."/>
            <person name="Liu J."/>
            <person name="Shao H."/>
            <person name="Ye R."/>
            <person name="Li L."/>
            <person name="Wei W."/>
            <person name="Wang X."/>
            <person name="Wang C."/>
            <person name="Yang T."/>
            <person name="Huo Q."/>
            <person name="Li W."/>
            <person name="Guo W."/>
            <person name="Chen H."/>
            <person name="Zhou L."/>
            <person name="Ni X."/>
            <person name="Tian J."/>
            <person name="Zhou Y."/>
            <person name="Sheng Y."/>
            <person name="Liu T."/>
            <person name="Pan Y."/>
            <person name="Xia L."/>
            <person name="Li J."/>
            <person name="Zhao F."/>
            <person name="Cao W."/>
        </authorList>
    </citation>
    <scope>NUCLEOTIDE SEQUENCE</scope>
    <source>
        <strain evidence="1">Dsil-2018</strain>
    </source>
</reference>
<accession>A0ACB8CSB6</accession>
<keyword evidence="2" id="KW-1185">Reference proteome</keyword>
<protein>
    <submittedName>
        <fullName evidence="1">Uncharacterized protein</fullName>
    </submittedName>
</protein>
<gene>
    <name evidence="1" type="ORF">HPB49_018104</name>
</gene>
<sequence>MSAGTPADKTQPPPSRAAGSKGKALTNWKPSPFSRPGPDDFLVVLKPREHVPLHQAFSENRYGAAFTAYLGPEVARGLCPKVGHRDLWPTENNDSTCERRL</sequence>